<comment type="subcellular location">
    <subcellularLocation>
        <location evidence="1">Cell envelope</location>
    </subcellularLocation>
</comment>
<dbReference type="GO" id="GO:0006825">
    <property type="term" value="P:copper ion transport"/>
    <property type="evidence" value="ECO:0007669"/>
    <property type="project" value="InterPro"/>
</dbReference>
<dbReference type="InterPro" id="IPR032694">
    <property type="entry name" value="CopC/D"/>
</dbReference>
<feature type="region of interest" description="Disordered" evidence="2">
    <location>
        <begin position="1"/>
        <end position="45"/>
    </location>
</feature>
<accession>A0A6G4U5A0</accession>
<evidence type="ECO:0000313" key="3">
    <source>
        <dbReference type="EMBL" id="NGN67182.1"/>
    </source>
</evidence>
<dbReference type="PANTHER" id="PTHR34820:SF4">
    <property type="entry name" value="INNER MEMBRANE PROTEIN YEBZ"/>
    <property type="match status" value="1"/>
</dbReference>
<evidence type="ECO:0000256" key="2">
    <source>
        <dbReference type="SAM" id="MobiDB-lite"/>
    </source>
</evidence>
<protein>
    <submittedName>
        <fullName evidence="3">Uncharacterized protein</fullName>
    </submittedName>
</protein>
<comment type="caution">
    <text evidence="3">The sequence shown here is derived from an EMBL/GenBank/DDBJ whole genome shotgun (WGS) entry which is preliminary data.</text>
</comment>
<dbReference type="Proteomes" id="UP000481583">
    <property type="component" value="Unassembled WGS sequence"/>
</dbReference>
<reference evidence="3 4" key="1">
    <citation type="submission" date="2020-02" db="EMBL/GenBank/DDBJ databases">
        <title>Whole-genome analyses of novel actinobacteria.</title>
        <authorList>
            <person name="Sahin N."/>
        </authorList>
    </citation>
    <scope>NUCLEOTIDE SEQUENCE [LARGE SCALE GENOMIC DNA]</scope>
    <source>
        <strain evidence="3 4">A7024</strain>
    </source>
</reference>
<dbReference type="EMBL" id="JAAKZV010000128">
    <property type="protein sequence ID" value="NGN67182.1"/>
    <property type="molecule type" value="Genomic_DNA"/>
</dbReference>
<proteinExistence type="predicted"/>
<dbReference type="GO" id="GO:0005886">
    <property type="term" value="C:plasma membrane"/>
    <property type="evidence" value="ECO:0007669"/>
    <property type="project" value="TreeGrafter"/>
</dbReference>
<organism evidence="3 4">
    <name type="scientific">Streptomyces coryli</name>
    <dbReference type="NCBI Taxonomy" id="1128680"/>
    <lineage>
        <taxon>Bacteria</taxon>
        <taxon>Bacillati</taxon>
        <taxon>Actinomycetota</taxon>
        <taxon>Actinomycetes</taxon>
        <taxon>Kitasatosporales</taxon>
        <taxon>Streptomycetaceae</taxon>
        <taxon>Streptomyces</taxon>
    </lineage>
</organism>
<dbReference type="PANTHER" id="PTHR34820">
    <property type="entry name" value="INNER MEMBRANE PROTEIN YEBZ"/>
    <property type="match status" value="1"/>
</dbReference>
<evidence type="ECO:0000256" key="1">
    <source>
        <dbReference type="ARBA" id="ARBA00004196"/>
    </source>
</evidence>
<feature type="compositionally biased region" description="Low complexity" evidence="2">
    <location>
        <begin position="100"/>
        <end position="111"/>
    </location>
</feature>
<dbReference type="GO" id="GO:0030313">
    <property type="term" value="C:cell envelope"/>
    <property type="evidence" value="ECO:0007669"/>
    <property type="project" value="UniProtKB-SubCell"/>
</dbReference>
<evidence type="ECO:0000313" key="4">
    <source>
        <dbReference type="Proteomes" id="UP000481583"/>
    </source>
</evidence>
<name>A0A6G4U5A0_9ACTN</name>
<gene>
    <name evidence="3" type="ORF">G5C51_25145</name>
</gene>
<dbReference type="AlphaFoldDB" id="A0A6G4U5A0"/>
<feature type="non-terminal residue" evidence="3">
    <location>
        <position position="1"/>
    </location>
</feature>
<feature type="compositionally biased region" description="Gly residues" evidence="2">
    <location>
        <begin position="1"/>
        <end position="21"/>
    </location>
</feature>
<feature type="region of interest" description="Disordered" evidence="2">
    <location>
        <begin position="90"/>
        <end position="122"/>
    </location>
</feature>
<sequence>SGSGSGAGAGAGSGAGSGSGSGDRPQGDSASGESERAAQLARQRAAVAAARERRVRDADPDRRGLRKSVLVEVAIALILLSVTTVLTGTQPGRAETDQRGSAGAQSEAAAGPVTVKIPYDTGGQDGKGTAELTMDPARAGTDNALHIYLTNANGELVDAPEVKAAFRLAAKDLGPLTPKLGKADAGHWSATGVQLPMAGEWEVSLTVRTSDIDQTTETKKIKIS</sequence>
<keyword evidence="4" id="KW-1185">Reference proteome</keyword>